<feature type="compositionally biased region" description="Polar residues" evidence="1">
    <location>
        <begin position="20"/>
        <end position="43"/>
    </location>
</feature>
<feature type="region of interest" description="Disordered" evidence="1">
    <location>
        <begin position="67"/>
        <end position="105"/>
    </location>
</feature>
<evidence type="ECO:0000313" key="3">
    <source>
        <dbReference type="Proteomes" id="UP000035740"/>
    </source>
</evidence>
<evidence type="ECO:0000313" key="2">
    <source>
        <dbReference type="EMBL" id="KMS94387.1"/>
    </source>
</evidence>
<feature type="compositionally biased region" description="Polar residues" evidence="1">
    <location>
        <begin position="72"/>
        <end position="85"/>
    </location>
</feature>
<accession>A0A0J8B3F6</accession>
<feature type="compositionally biased region" description="Basic and acidic residues" evidence="1">
    <location>
        <begin position="1"/>
        <end position="10"/>
    </location>
</feature>
<sequence>NLYFDEHQEDVLQGDPIPEANQSIPSPNHDTQPDDSNPVSMSTMVLDGLDSSHIDMSVCIQQAEPATGLPSAVSTPKSIQDSISESAAEEPDTHHSSVSETAEEPDIHHHDFSVSEFGSNDHCVELAEAVPNPDAIAWVKNQVKKCLREVDIIVKFGFPSDAVLKHVKTINNLYHYWAPVYYVFPDIIPTLKTVTNCFFQALAKFEEKLANADSKLDKLITSEFVSEMTKASRRNTIIKKFSWYIDFLKANPEPRYFFWGSPGSVPFDDLVEYHPGSTSVDISFSTTSSPEFELKSIKFPGSRYFQDPKWIL</sequence>
<dbReference type="AlphaFoldDB" id="A0A0J8B3F6"/>
<feature type="non-terminal residue" evidence="2">
    <location>
        <position position="1"/>
    </location>
</feature>
<organism evidence="2 3">
    <name type="scientific">Beta vulgaris subsp. vulgaris</name>
    <name type="common">Beet</name>
    <dbReference type="NCBI Taxonomy" id="3555"/>
    <lineage>
        <taxon>Eukaryota</taxon>
        <taxon>Viridiplantae</taxon>
        <taxon>Streptophyta</taxon>
        <taxon>Embryophyta</taxon>
        <taxon>Tracheophyta</taxon>
        <taxon>Spermatophyta</taxon>
        <taxon>Magnoliopsida</taxon>
        <taxon>eudicotyledons</taxon>
        <taxon>Gunneridae</taxon>
        <taxon>Pentapetalae</taxon>
        <taxon>Caryophyllales</taxon>
        <taxon>Chenopodiaceae</taxon>
        <taxon>Betoideae</taxon>
        <taxon>Beta</taxon>
    </lineage>
</organism>
<keyword evidence="3" id="KW-1185">Reference proteome</keyword>
<reference evidence="2 3" key="1">
    <citation type="journal article" date="2014" name="Nature">
        <title>The genome of the recently domesticated crop plant sugar beet (Beta vulgaris).</title>
        <authorList>
            <person name="Dohm J.C."/>
            <person name="Minoche A.E."/>
            <person name="Holtgrawe D."/>
            <person name="Capella-Gutierrez S."/>
            <person name="Zakrzewski F."/>
            <person name="Tafer H."/>
            <person name="Rupp O."/>
            <person name="Sorensen T.R."/>
            <person name="Stracke R."/>
            <person name="Reinhardt R."/>
            <person name="Goesmann A."/>
            <person name="Kraft T."/>
            <person name="Schulz B."/>
            <person name="Stadler P.F."/>
            <person name="Schmidt T."/>
            <person name="Gabaldon T."/>
            <person name="Lehrach H."/>
            <person name="Weisshaar B."/>
            <person name="Himmelbauer H."/>
        </authorList>
    </citation>
    <scope>NUCLEOTIDE SEQUENCE [LARGE SCALE GENOMIC DNA]</scope>
    <source>
        <tissue evidence="2">Taproot</tissue>
    </source>
</reference>
<name>A0A0J8B3F6_BETVV</name>
<dbReference type="EMBL" id="KQ093798">
    <property type="protein sequence ID" value="KMS94387.1"/>
    <property type="molecule type" value="Genomic_DNA"/>
</dbReference>
<feature type="region of interest" description="Disordered" evidence="1">
    <location>
        <begin position="1"/>
        <end position="43"/>
    </location>
</feature>
<dbReference type="Gramene" id="KMS94387">
    <property type="protein sequence ID" value="KMS94387"/>
    <property type="gene ID" value="BVRB_021920"/>
</dbReference>
<proteinExistence type="predicted"/>
<protein>
    <submittedName>
        <fullName evidence="2">Uncharacterized protein</fullName>
    </submittedName>
</protein>
<evidence type="ECO:0000256" key="1">
    <source>
        <dbReference type="SAM" id="MobiDB-lite"/>
    </source>
</evidence>
<gene>
    <name evidence="2" type="ORF">BVRB_021920</name>
</gene>
<dbReference type="Proteomes" id="UP000035740">
    <property type="component" value="Unassembled WGS sequence"/>
</dbReference>